<keyword evidence="3" id="KW-1185">Reference proteome</keyword>
<organism evidence="2 3">
    <name type="scientific">Hufsiella ginkgonis</name>
    <dbReference type="NCBI Taxonomy" id="2695274"/>
    <lineage>
        <taxon>Bacteria</taxon>
        <taxon>Pseudomonadati</taxon>
        <taxon>Bacteroidota</taxon>
        <taxon>Sphingobacteriia</taxon>
        <taxon>Sphingobacteriales</taxon>
        <taxon>Sphingobacteriaceae</taxon>
        <taxon>Hufsiella</taxon>
    </lineage>
</organism>
<name>A0A7K1Y1C0_9SPHI</name>
<gene>
    <name evidence="2" type="ORF">GS398_14280</name>
</gene>
<dbReference type="InterPro" id="IPR041527">
    <property type="entry name" value="YhcG_N"/>
</dbReference>
<evidence type="ECO:0000313" key="2">
    <source>
        <dbReference type="EMBL" id="MXV16476.1"/>
    </source>
</evidence>
<protein>
    <recommendedName>
        <fullName evidence="1">YhcG N-terminal domain-containing protein</fullName>
    </recommendedName>
</protein>
<comment type="caution">
    <text evidence="2">The sequence shown here is derived from an EMBL/GenBank/DDBJ whole genome shotgun (WGS) entry which is preliminary data.</text>
</comment>
<dbReference type="AlphaFoldDB" id="A0A7K1Y1C0"/>
<evidence type="ECO:0000259" key="1">
    <source>
        <dbReference type="Pfam" id="PF17761"/>
    </source>
</evidence>
<proteinExistence type="predicted"/>
<dbReference type="EMBL" id="WVHS01000003">
    <property type="protein sequence ID" value="MXV16476.1"/>
    <property type="molecule type" value="Genomic_DNA"/>
</dbReference>
<feature type="domain" description="YhcG N-terminal" evidence="1">
    <location>
        <begin position="25"/>
        <end position="62"/>
    </location>
</feature>
<reference evidence="2 3" key="1">
    <citation type="submission" date="2019-11" db="EMBL/GenBank/DDBJ databases">
        <title>Pedobacter sp. HMF7056 Genome sequencing and assembly.</title>
        <authorList>
            <person name="Kang H."/>
            <person name="Kim H."/>
            <person name="Joh K."/>
        </authorList>
    </citation>
    <scope>NUCLEOTIDE SEQUENCE [LARGE SCALE GENOMIC DNA]</scope>
    <source>
        <strain evidence="2 3">HMF7056</strain>
    </source>
</reference>
<evidence type="ECO:0000313" key="3">
    <source>
        <dbReference type="Proteomes" id="UP000451233"/>
    </source>
</evidence>
<dbReference type="Pfam" id="PF17761">
    <property type="entry name" value="DUF1016_N"/>
    <property type="match status" value="1"/>
</dbReference>
<accession>A0A7K1Y1C0</accession>
<dbReference type="Proteomes" id="UP000451233">
    <property type="component" value="Unassembled WGS sequence"/>
</dbReference>
<sequence>MAVARKKRPARPPVQTQHWDLHVPDYGSALLTNLSKDLKLQFGKGFSKSNIYLCRQFYLKYQIPVVFARPKGARGQG</sequence>